<evidence type="ECO:0000256" key="3">
    <source>
        <dbReference type="ARBA" id="ARBA00012438"/>
    </source>
</evidence>
<protein>
    <recommendedName>
        <fullName evidence="3">histidine kinase</fullName>
        <ecNumber evidence="3">2.7.13.3</ecNumber>
    </recommendedName>
</protein>
<keyword evidence="4" id="KW-0597">Phosphoprotein</keyword>
<dbReference type="PANTHER" id="PTHR45436">
    <property type="entry name" value="SENSOR HISTIDINE KINASE YKOH"/>
    <property type="match status" value="1"/>
</dbReference>
<evidence type="ECO:0000259" key="13">
    <source>
        <dbReference type="PROSITE" id="PS50885"/>
    </source>
</evidence>
<dbReference type="PANTHER" id="PTHR45436:SF14">
    <property type="entry name" value="SENSOR PROTEIN QSEC"/>
    <property type="match status" value="1"/>
</dbReference>
<dbReference type="Pfam" id="PF08521">
    <property type="entry name" value="2CSK_N"/>
    <property type="match status" value="1"/>
</dbReference>
<dbReference type="InterPro" id="IPR036890">
    <property type="entry name" value="HATPase_C_sf"/>
</dbReference>
<dbReference type="Gene3D" id="1.10.287.130">
    <property type="match status" value="1"/>
</dbReference>
<evidence type="ECO:0000256" key="8">
    <source>
        <dbReference type="ARBA" id="ARBA00022777"/>
    </source>
</evidence>
<organism evidence="14 15">
    <name type="scientific">Sphaerotilus hippei</name>
    <dbReference type="NCBI Taxonomy" id="744406"/>
    <lineage>
        <taxon>Bacteria</taxon>
        <taxon>Pseudomonadati</taxon>
        <taxon>Pseudomonadota</taxon>
        <taxon>Betaproteobacteria</taxon>
        <taxon>Burkholderiales</taxon>
        <taxon>Sphaerotilaceae</taxon>
        <taxon>Sphaerotilus</taxon>
    </lineage>
</organism>
<name>A0A318HDV2_9BURK</name>
<dbReference type="GO" id="GO:0000155">
    <property type="term" value="F:phosphorelay sensor kinase activity"/>
    <property type="evidence" value="ECO:0007669"/>
    <property type="project" value="InterPro"/>
</dbReference>
<comment type="caution">
    <text evidence="14">The sequence shown here is derived from an EMBL/GenBank/DDBJ whole genome shotgun (WGS) entry which is preliminary data.</text>
</comment>
<dbReference type="PROSITE" id="PS50109">
    <property type="entry name" value="HIS_KIN"/>
    <property type="match status" value="1"/>
</dbReference>
<proteinExistence type="predicted"/>
<keyword evidence="8 14" id="KW-0418">Kinase</keyword>
<feature type="domain" description="Histidine kinase" evidence="12">
    <location>
        <begin position="239"/>
        <end position="432"/>
    </location>
</feature>
<dbReference type="OrthoDB" id="9148518at2"/>
<accession>A0A318HDV2</accession>
<evidence type="ECO:0000256" key="1">
    <source>
        <dbReference type="ARBA" id="ARBA00000085"/>
    </source>
</evidence>
<dbReference type="CDD" id="cd00082">
    <property type="entry name" value="HisKA"/>
    <property type="match status" value="1"/>
</dbReference>
<dbReference type="InterPro" id="IPR003661">
    <property type="entry name" value="HisK_dim/P_dom"/>
</dbReference>
<keyword evidence="10" id="KW-0472">Membrane</keyword>
<dbReference type="Gene3D" id="3.30.565.10">
    <property type="entry name" value="Histidine kinase-like ATPase, C-terminal domain"/>
    <property type="match status" value="1"/>
</dbReference>
<dbReference type="RefSeq" id="WP_110399009.1">
    <property type="nucleotide sequence ID" value="NZ_QJJS01000001.1"/>
</dbReference>
<dbReference type="EMBL" id="QJJS01000001">
    <property type="protein sequence ID" value="PXW99439.1"/>
    <property type="molecule type" value="Genomic_DNA"/>
</dbReference>
<evidence type="ECO:0000256" key="4">
    <source>
        <dbReference type="ARBA" id="ARBA00022553"/>
    </source>
</evidence>
<evidence type="ECO:0000313" key="15">
    <source>
        <dbReference type="Proteomes" id="UP000247811"/>
    </source>
</evidence>
<dbReference type="InterPro" id="IPR003660">
    <property type="entry name" value="HAMP_dom"/>
</dbReference>
<reference evidence="14 15" key="1">
    <citation type="submission" date="2018-05" db="EMBL/GenBank/DDBJ databases">
        <title>Genomic Encyclopedia of Type Strains, Phase IV (KMG-IV): sequencing the most valuable type-strain genomes for metagenomic binning, comparative biology and taxonomic classification.</title>
        <authorList>
            <person name="Goeker M."/>
        </authorList>
    </citation>
    <scope>NUCLEOTIDE SEQUENCE [LARGE SCALE GENOMIC DNA]</scope>
    <source>
        <strain evidence="14 15">DSM 566</strain>
    </source>
</reference>
<dbReference type="Proteomes" id="UP000247811">
    <property type="component" value="Unassembled WGS sequence"/>
</dbReference>
<evidence type="ECO:0000256" key="10">
    <source>
        <dbReference type="ARBA" id="ARBA00022989"/>
    </source>
</evidence>
<evidence type="ECO:0000313" key="14">
    <source>
        <dbReference type="EMBL" id="PXW99439.1"/>
    </source>
</evidence>
<sequence>MTMLPSIRARLARALGLISILWCLAVTLAVALVVRHEVDELMDNSLQESAEIIHGVLELNARQLPLGRLPGGAMAAAPHEEHLVWQLVDADGTVLLRSHRAPDRALRSGAVTGLGDAGDQWRVYGVAFGAAGEGRGLMLYVAQEMTERAEVRADSALYAIVAALGVGLLCAQWLRVRLRRELLPLAELSAAVSRFDPLQPGAVLPPASRTELAPMQRAITDLGERLARRVANERAFTAHAAHALRTPLAGMDAQLAVALRECPPELRPRLVRSREAVGRLRRVVSALLTLFRSGAEPRWEALQLDELLVHLPFEGLDLQARQTGPLQADPDLLAAALLNLLDNAQRHGATQVIVCTRGQGEDTLIELHDDGRGIEPAERLRLQAALDAQDYATLSGLGLMLADLVARTHGGALHLLETPAGFGVRIRLGPPPVLSAPMPTTTG</sequence>
<dbReference type="SUPFAM" id="SSF47384">
    <property type="entry name" value="Homodimeric domain of signal transducing histidine kinase"/>
    <property type="match status" value="1"/>
</dbReference>
<keyword evidence="11" id="KW-0902">Two-component regulatory system</keyword>
<keyword evidence="9" id="KW-0067">ATP-binding</keyword>
<dbReference type="InterPro" id="IPR050428">
    <property type="entry name" value="TCS_sensor_his_kinase"/>
</dbReference>
<dbReference type="SUPFAM" id="SSF55874">
    <property type="entry name" value="ATPase domain of HSP90 chaperone/DNA topoisomerase II/histidine kinase"/>
    <property type="match status" value="1"/>
</dbReference>
<dbReference type="GO" id="GO:0005886">
    <property type="term" value="C:plasma membrane"/>
    <property type="evidence" value="ECO:0007669"/>
    <property type="project" value="TreeGrafter"/>
</dbReference>
<keyword evidence="10" id="KW-1133">Transmembrane helix</keyword>
<evidence type="ECO:0000256" key="2">
    <source>
        <dbReference type="ARBA" id="ARBA00004141"/>
    </source>
</evidence>
<keyword evidence="6" id="KW-0812">Transmembrane</keyword>
<keyword evidence="7" id="KW-0547">Nucleotide-binding</keyword>
<feature type="domain" description="HAMP" evidence="13">
    <location>
        <begin position="179"/>
        <end position="231"/>
    </location>
</feature>
<evidence type="ECO:0000256" key="9">
    <source>
        <dbReference type="ARBA" id="ARBA00022840"/>
    </source>
</evidence>
<dbReference type="Pfam" id="PF02518">
    <property type="entry name" value="HATPase_c"/>
    <property type="match status" value="1"/>
</dbReference>
<comment type="subcellular location">
    <subcellularLocation>
        <location evidence="2">Membrane</location>
        <topology evidence="2">Multi-pass membrane protein</topology>
    </subcellularLocation>
</comment>
<evidence type="ECO:0000256" key="7">
    <source>
        <dbReference type="ARBA" id="ARBA00022741"/>
    </source>
</evidence>
<evidence type="ECO:0000256" key="6">
    <source>
        <dbReference type="ARBA" id="ARBA00022692"/>
    </source>
</evidence>
<keyword evidence="15" id="KW-1185">Reference proteome</keyword>
<gene>
    <name evidence="14" type="ORF">C7444_101269</name>
</gene>
<dbReference type="InterPro" id="IPR003594">
    <property type="entry name" value="HATPase_dom"/>
</dbReference>
<dbReference type="EC" id="2.7.13.3" evidence="3"/>
<dbReference type="PROSITE" id="PS50885">
    <property type="entry name" value="HAMP"/>
    <property type="match status" value="1"/>
</dbReference>
<dbReference type="Pfam" id="PF00512">
    <property type="entry name" value="HisKA"/>
    <property type="match status" value="1"/>
</dbReference>
<dbReference type="SMART" id="SM00388">
    <property type="entry name" value="HisKA"/>
    <property type="match status" value="1"/>
</dbReference>
<comment type="catalytic activity">
    <reaction evidence="1">
        <text>ATP + protein L-histidine = ADP + protein N-phospho-L-histidine.</text>
        <dbReference type="EC" id="2.7.13.3"/>
    </reaction>
</comment>
<dbReference type="InterPro" id="IPR036097">
    <property type="entry name" value="HisK_dim/P_sf"/>
</dbReference>
<evidence type="ECO:0000256" key="11">
    <source>
        <dbReference type="ARBA" id="ARBA00023012"/>
    </source>
</evidence>
<dbReference type="SMART" id="SM00387">
    <property type="entry name" value="HATPase_c"/>
    <property type="match status" value="1"/>
</dbReference>
<evidence type="ECO:0000256" key="5">
    <source>
        <dbReference type="ARBA" id="ARBA00022679"/>
    </source>
</evidence>
<dbReference type="InterPro" id="IPR013727">
    <property type="entry name" value="2CSK_N"/>
</dbReference>
<dbReference type="InterPro" id="IPR005467">
    <property type="entry name" value="His_kinase_dom"/>
</dbReference>
<evidence type="ECO:0000259" key="12">
    <source>
        <dbReference type="PROSITE" id="PS50109"/>
    </source>
</evidence>
<dbReference type="AlphaFoldDB" id="A0A318HDV2"/>
<keyword evidence="5" id="KW-0808">Transferase</keyword>
<dbReference type="GO" id="GO:0005524">
    <property type="term" value="F:ATP binding"/>
    <property type="evidence" value="ECO:0007669"/>
    <property type="project" value="UniProtKB-KW"/>
</dbReference>